<feature type="non-terminal residue" evidence="2">
    <location>
        <position position="1"/>
    </location>
</feature>
<proteinExistence type="predicted"/>
<protein>
    <submittedName>
        <fullName evidence="2">Uncharacterized protein</fullName>
    </submittedName>
</protein>
<organism evidence="2 3">
    <name type="scientific">Cirrhinus mrigala</name>
    <name type="common">Mrigala</name>
    <dbReference type="NCBI Taxonomy" id="683832"/>
    <lineage>
        <taxon>Eukaryota</taxon>
        <taxon>Metazoa</taxon>
        <taxon>Chordata</taxon>
        <taxon>Craniata</taxon>
        <taxon>Vertebrata</taxon>
        <taxon>Euteleostomi</taxon>
        <taxon>Actinopterygii</taxon>
        <taxon>Neopterygii</taxon>
        <taxon>Teleostei</taxon>
        <taxon>Ostariophysi</taxon>
        <taxon>Cypriniformes</taxon>
        <taxon>Cyprinidae</taxon>
        <taxon>Labeoninae</taxon>
        <taxon>Labeonini</taxon>
        <taxon>Cirrhinus</taxon>
    </lineage>
</organism>
<gene>
    <name evidence="2" type="ORF">M9458_049168</name>
</gene>
<comment type="caution">
    <text evidence="2">The sequence shown here is derived from an EMBL/GenBank/DDBJ whole genome shotgun (WGS) entry which is preliminary data.</text>
</comment>
<accession>A0ABD0N0V3</accession>
<sequence length="61" mass="6870">FPVQGRSGEIHHPRRVHPHDQGHHRSYGQSGGSRQLCSAGGRDIHCQPEPQSHLRHADHLQ</sequence>
<evidence type="ECO:0000256" key="1">
    <source>
        <dbReference type="SAM" id="MobiDB-lite"/>
    </source>
</evidence>
<reference evidence="2 3" key="1">
    <citation type="submission" date="2024-05" db="EMBL/GenBank/DDBJ databases">
        <title>Genome sequencing and assembly of Indian major carp, Cirrhinus mrigala (Hamilton, 1822).</title>
        <authorList>
            <person name="Mohindra V."/>
            <person name="Chowdhury L.M."/>
            <person name="Lal K."/>
            <person name="Jena J.K."/>
        </authorList>
    </citation>
    <scope>NUCLEOTIDE SEQUENCE [LARGE SCALE GENOMIC DNA]</scope>
    <source>
        <strain evidence="2">CM1030</strain>
        <tissue evidence="2">Blood</tissue>
    </source>
</reference>
<feature type="region of interest" description="Disordered" evidence="1">
    <location>
        <begin position="1"/>
        <end position="61"/>
    </location>
</feature>
<dbReference type="Proteomes" id="UP001529510">
    <property type="component" value="Unassembled WGS sequence"/>
</dbReference>
<dbReference type="EMBL" id="JAMKFB020000025">
    <property type="protein sequence ID" value="KAL0154905.1"/>
    <property type="molecule type" value="Genomic_DNA"/>
</dbReference>
<keyword evidence="3" id="KW-1185">Reference proteome</keyword>
<dbReference type="AlphaFoldDB" id="A0ABD0N0V3"/>
<name>A0ABD0N0V3_CIRMR</name>
<evidence type="ECO:0000313" key="3">
    <source>
        <dbReference type="Proteomes" id="UP001529510"/>
    </source>
</evidence>
<feature type="non-terminal residue" evidence="2">
    <location>
        <position position="61"/>
    </location>
</feature>
<evidence type="ECO:0000313" key="2">
    <source>
        <dbReference type="EMBL" id="KAL0154905.1"/>
    </source>
</evidence>